<feature type="domain" description="HTH lysR-type" evidence="5">
    <location>
        <begin position="1"/>
        <end position="58"/>
    </location>
</feature>
<dbReference type="EMBL" id="DVJK01000155">
    <property type="protein sequence ID" value="HIS67013.1"/>
    <property type="molecule type" value="Genomic_DNA"/>
</dbReference>
<keyword evidence="3" id="KW-0238">DNA-binding</keyword>
<dbReference type="InterPro" id="IPR000847">
    <property type="entry name" value="LysR_HTH_N"/>
</dbReference>
<dbReference type="GO" id="GO:0003700">
    <property type="term" value="F:DNA-binding transcription factor activity"/>
    <property type="evidence" value="ECO:0007669"/>
    <property type="project" value="InterPro"/>
</dbReference>
<evidence type="ECO:0000256" key="4">
    <source>
        <dbReference type="ARBA" id="ARBA00023163"/>
    </source>
</evidence>
<evidence type="ECO:0000313" key="6">
    <source>
        <dbReference type="EMBL" id="HIS67013.1"/>
    </source>
</evidence>
<comment type="similarity">
    <text evidence="1">Belongs to the LysR transcriptional regulatory family.</text>
</comment>
<evidence type="ECO:0000259" key="5">
    <source>
        <dbReference type="PROSITE" id="PS50931"/>
    </source>
</evidence>
<dbReference type="PRINTS" id="PR00039">
    <property type="entry name" value="HTHLYSR"/>
</dbReference>
<dbReference type="CDD" id="cd05466">
    <property type="entry name" value="PBP2_LTTR_substrate"/>
    <property type="match status" value="1"/>
</dbReference>
<dbReference type="Pfam" id="PF03466">
    <property type="entry name" value="LysR_substrate"/>
    <property type="match status" value="1"/>
</dbReference>
<organism evidence="6 7">
    <name type="scientific">Candidatus Scatomorpha merdipullorum</name>
    <dbReference type="NCBI Taxonomy" id="2840927"/>
    <lineage>
        <taxon>Bacteria</taxon>
        <taxon>Bacillati</taxon>
        <taxon>Bacillota</taxon>
        <taxon>Clostridia</taxon>
        <taxon>Eubacteriales</taxon>
        <taxon>Candidatus Scatomorpha</taxon>
    </lineage>
</organism>
<dbReference type="Gene3D" id="3.40.190.10">
    <property type="entry name" value="Periplasmic binding protein-like II"/>
    <property type="match status" value="2"/>
</dbReference>
<dbReference type="GO" id="GO:0003677">
    <property type="term" value="F:DNA binding"/>
    <property type="evidence" value="ECO:0007669"/>
    <property type="project" value="UniProtKB-KW"/>
</dbReference>
<name>A0A9D1JVN3_9FIRM</name>
<dbReference type="Pfam" id="PF00126">
    <property type="entry name" value="HTH_1"/>
    <property type="match status" value="1"/>
</dbReference>
<keyword evidence="4" id="KW-0804">Transcription</keyword>
<dbReference type="PANTHER" id="PTHR30419">
    <property type="entry name" value="HTH-TYPE TRANSCRIPTIONAL REGULATOR YBHD"/>
    <property type="match status" value="1"/>
</dbReference>
<proteinExistence type="inferred from homology"/>
<dbReference type="InterPro" id="IPR050950">
    <property type="entry name" value="HTH-type_LysR_regulators"/>
</dbReference>
<evidence type="ECO:0000313" key="7">
    <source>
        <dbReference type="Proteomes" id="UP000824001"/>
    </source>
</evidence>
<dbReference type="GO" id="GO:0005829">
    <property type="term" value="C:cytosol"/>
    <property type="evidence" value="ECO:0007669"/>
    <property type="project" value="TreeGrafter"/>
</dbReference>
<dbReference type="SUPFAM" id="SSF53850">
    <property type="entry name" value="Periplasmic binding protein-like II"/>
    <property type="match status" value="1"/>
</dbReference>
<dbReference type="SUPFAM" id="SSF46785">
    <property type="entry name" value="Winged helix' DNA-binding domain"/>
    <property type="match status" value="1"/>
</dbReference>
<protein>
    <submittedName>
        <fullName evidence="6">LysR family transcriptional regulator</fullName>
    </submittedName>
</protein>
<dbReference type="InterPro" id="IPR005119">
    <property type="entry name" value="LysR_subst-bd"/>
</dbReference>
<dbReference type="Gene3D" id="1.10.10.10">
    <property type="entry name" value="Winged helix-like DNA-binding domain superfamily/Winged helix DNA-binding domain"/>
    <property type="match status" value="1"/>
</dbReference>
<dbReference type="InterPro" id="IPR036388">
    <property type="entry name" value="WH-like_DNA-bd_sf"/>
</dbReference>
<sequence length="291" mass="31191">MPVNKYEAFLLSVELGSITRAAENLGVTQSAVSHMISSLEAELGFALLRRGRGGAVPTAEGQSVTPAIRGILTARERLDQMASAIRGLDSGTVRIGTFTSVGVHWLPGIIAEFQADYPSVELKLMSGDYHDVEQWLADGSADIGFVPLPTRLGGEVVPLRADRLLAVIPANHPLADAAAFPVAELERESFIGLLETSDRDARGALAAAGVSPHIKYKTKDDYAVIAMIERGLGVSIMPELLLRSCSERVRCLELDPPASRTIGLCMPDAERAGPATRRFAEYAAAWVEREG</sequence>
<dbReference type="PROSITE" id="PS50931">
    <property type="entry name" value="HTH_LYSR"/>
    <property type="match status" value="1"/>
</dbReference>
<dbReference type="AlphaFoldDB" id="A0A9D1JVN3"/>
<reference evidence="6" key="1">
    <citation type="submission" date="2020-10" db="EMBL/GenBank/DDBJ databases">
        <authorList>
            <person name="Gilroy R."/>
        </authorList>
    </citation>
    <scope>NUCLEOTIDE SEQUENCE</scope>
    <source>
        <strain evidence="6">ChiHjej10B9-9673</strain>
    </source>
</reference>
<evidence type="ECO:0000256" key="2">
    <source>
        <dbReference type="ARBA" id="ARBA00023015"/>
    </source>
</evidence>
<dbReference type="InterPro" id="IPR036390">
    <property type="entry name" value="WH_DNA-bd_sf"/>
</dbReference>
<reference evidence="6" key="2">
    <citation type="journal article" date="2021" name="PeerJ">
        <title>Extensive microbial diversity within the chicken gut microbiome revealed by metagenomics and culture.</title>
        <authorList>
            <person name="Gilroy R."/>
            <person name="Ravi A."/>
            <person name="Getino M."/>
            <person name="Pursley I."/>
            <person name="Horton D.L."/>
            <person name="Alikhan N.F."/>
            <person name="Baker D."/>
            <person name="Gharbi K."/>
            <person name="Hall N."/>
            <person name="Watson M."/>
            <person name="Adriaenssens E.M."/>
            <person name="Foster-Nyarko E."/>
            <person name="Jarju S."/>
            <person name="Secka A."/>
            <person name="Antonio M."/>
            <person name="Oren A."/>
            <person name="Chaudhuri R.R."/>
            <person name="La Ragione R."/>
            <person name="Hildebrand F."/>
            <person name="Pallen M.J."/>
        </authorList>
    </citation>
    <scope>NUCLEOTIDE SEQUENCE</scope>
    <source>
        <strain evidence="6">ChiHjej10B9-9673</strain>
    </source>
</reference>
<dbReference type="PANTHER" id="PTHR30419:SF24">
    <property type="entry name" value="HTH-TYPE TRANSCRIPTIONAL REGULATOR CZCR"/>
    <property type="match status" value="1"/>
</dbReference>
<gene>
    <name evidence="6" type="ORF">IAC18_05555</name>
</gene>
<dbReference type="Proteomes" id="UP000824001">
    <property type="component" value="Unassembled WGS sequence"/>
</dbReference>
<comment type="caution">
    <text evidence="6">The sequence shown here is derived from an EMBL/GenBank/DDBJ whole genome shotgun (WGS) entry which is preliminary data.</text>
</comment>
<accession>A0A9D1JVN3</accession>
<evidence type="ECO:0000256" key="1">
    <source>
        <dbReference type="ARBA" id="ARBA00009437"/>
    </source>
</evidence>
<evidence type="ECO:0000256" key="3">
    <source>
        <dbReference type="ARBA" id="ARBA00023125"/>
    </source>
</evidence>
<keyword evidence="2" id="KW-0805">Transcription regulation</keyword>